<feature type="compositionally biased region" description="Low complexity" evidence="8">
    <location>
        <begin position="422"/>
        <end position="456"/>
    </location>
</feature>
<dbReference type="InterPro" id="IPR011009">
    <property type="entry name" value="Kinase-like_dom_sf"/>
</dbReference>
<keyword evidence="12" id="KW-1185">Reference proteome</keyword>
<keyword evidence="6 7" id="KW-0067">ATP-binding</keyword>
<feature type="compositionally biased region" description="Low complexity" evidence="8">
    <location>
        <begin position="347"/>
        <end position="378"/>
    </location>
</feature>
<evidence type="ECO:0000256" key="2">
    <source>
        <dbReference type="ARBA" id="ARBA00022527"/>
    </source>
</evidence>
<dbReference type="PROSITE" id="PS00108">
    <property type="entry name" value="PROTEIN_KINASE_ST"/>
    <property type="match status" value="1"/>
</dbReference>
<dbReference type="InterPro" id="IPR008271">
    <property type="entry name" value="Ser/Thr_kinase_AS"/>
</dbReference>
<keyword evidence="9" id="KW-1133">Transmembrane helix</keyword>
<dbReference type="Gene3D" id="3.30.200.20">
    <property type="entry name" value="Phosphorylase Kinase, domain 1"/>
    <property type="match status" value="1"/>
</dbReference>
<dbReference type="InterPro" id="IPR000719">
    <property type="entry name" value="Prot_kinase_dom"/>
</dbReference>
<dbReference type="Gene3D" id="1.10.510.10">
    <property type="entry name" value="Transferase(Phosphotransferase) domain 1"/>
    <property type="match status" value="1"/>
</dbReference>
<evidence type="ECO:0000256" key="7">
    <source>
        <dbReference type="PROSITE-ProRule" id="PRU10141"/>
    </source>
</evidence>
<keyword evidence="3" id="KW-0808">Transferase</keyword>
<dbReference type="Pfam" id="PF00069">
    <property type="entry name" value="Pkinase"/>
    <property type="match status" value="1"/>
</dbReference>
<organism evidence="11 12">
    <name type="scientific">Blastococcus xanthinilyticus</name>
    <dbReference type="NCBI Taxonomy" id="1564164"/>
    <lineage>
        <taxon>Bacteria</taxon>
        <taxon>Bacillati</taxon>
        <taxon>Actinomycetota</taxon>
        <taxon>Actinomycetes</taxon>
        <taxon>Geodermatophilales</taxon>
        <taxon>Geodermatophilaceae</taxon>
        <taxon>Blastococcus</taxon>
    </lineage>
</organism>
<feature type="domain" description="Protein kinase" evidence="10">
    <location>
        <begin position="16"/>
        <end position="278"/>
    </location>
</feature>
<feature type="binding site" evidence="7">
    <location>
        <position position="45"/>
    </location>
    <ligand>
        <name>ATP</name>
        <dbReference type="ChEBI" id="CHEBI:30616"/>
    </ligand>
</feature>
<dbReference type="PROSITE" id="PS00107">
    <property type="entry name" value="PROTEIN_KINASE_ATP"/>
    <property type="match status" value="1"/>
</dbReference>
<evidence type="ECO:0000313" key="11">
    <source>
        <dbReference type="EMBL" id="TYP87128.1"/>
    </source>
</evidence>
<feature type="region of interest" description="Disordered" evidence="8">
    <location>
        <begin position="422"/>
        <end position="506"/>
    </location>
</feature>
<evidence type="ECO:0000256" key="8">
    <source>
        <dbReference type="SAM" id="MobiDB-lite"/>
    </source>
</evidence>
<evidence type="ECO:0000256" key="6">
    <source>
        <dbReference type="ARBA" id="ARBA00022840"/>
    </source>
</evidence>
<dbReference type="GO" id="GO:0005524">
    <property type="term" value="F:ATP binding"/>
    <property type="evidence" value="ECO:0007669"/>
    <property type="project" value="UniProtKB-UniRule"/>
</dbReference>
<dbReference type="SMART" id="SM00220">
    <property type="entry name" value="S_TKc"/>
    <property type="match status" value="1"/>
</dbReference>
<dbReference type="PROSITE" id="PS50011">
    <property type="entry name" value="PROTEIN_KINASE_DOM"/>
    <property type="match status" value="1"/>
</dbReference>
<dbReference type="CDD" id="cd14014">
    <property type="entry name" value="STKc_PknB_like"/>
    <property type="match status" value="1"/>
</dbReference>
<comment type="caution">
    <text evidence="11">The sequence shown here is derived from an EMBL/GenBank/DDBJ whole genome shotgun (WGS) entry which is preliminary data.</text>
</comment>
<dbReference type="PANTHER" id="PTHR43289">
    <property type="entry name" value="MITOGEN-ACTIVATED PROTEIN KINASE KINASE KINASE 20-RELATED"/>
    <property type="match status" value="1"/>
</dbReference>
<name>A0A5S5CVW2_9ACTN</name>
<protein>
    <recommendedName>
        <fullName evidence="1">non-specific serine/threonine protein kinase</fullName>
        <ecNumber evidence="1">2.7.11.1</ecNumber>
    </recommendedName>
</protein>
<accession>A0A5S5CVW2</accession>
<dbReference type="RefSeq" id="WP_208092616.1">
    <property type="nucleotide sequence ID" value="NZ_VNHW01000007.1"/>
</dbReference>
<keyword evidence="4 7" id="KW-0547">Nucleotide-binding</keyword>
<dbReference type="PANTHER" id="PTHR43289:SF6">
    <property type="entry name" value="SERINE_THREONINE-PROTEIN KINASE NEKL-3"/>
    <property type="match status" value="1"/>
</dbReference>
<evidence type="ECO:0000256" key="9">
    <source>
        <dbReference type="SAM" id="Phobius"/>
    </source>
</evidence>
<dbReference type="InterPro" id="IPR017441">
    <property type="entry name" value="Protein_kinase_ATP_BS"/>
</dbReference>
<evidence type="ECO:0000256" key="5">
    <source>
        <dbReference type="ARBA" id="ARBA00022777"/>
    </source>
</evidence>
<dbReference type="EC" id="2.7.11.1" evidence="1"/>
<dbReference type="EMBL" id="VNHW01000007">
    <property type="protein sequence ID" value="TYP87128.1"/>
    <property type="molecule type" value="Genomic_DNA"/>
</dbReference>
<evidence type="ECO:0000256" key="3">
    <source>
        <dbReference type="ARBA" id="ARBA00022679"/>
    </source>
</evidence>
<keyword evidence="9" id="KW-0472">Membrane</keyword>
<dbReference type="AlphaFoldDB" id="A0A5S5CVW2"/>
<dbReference type="SUPFAM" id="SSF56112">
    <property type="entry name" value="Protein kinase-like (PK-like)"/>
    <property type="match status" value="1"/>
</dbReference>
<feature type="transmembrane region" description="Helical" evidence="9">
    <location>
        <begin position="396"/>
        <end position="416"/>
    </location>
</feature>
<feature type="compositionally biased region" description="Gly residues" evidence="8">
    <location>
        <begin position="482"/>
        <end position="500"/>
    </location>
</feature>
<evidence type="ECO:0000256" key="4">
    <source>
        <dbReference type="ARBA" id="ARBA00022741"/>
    </source>
</evidence>
<feature type="compositionally biased region" description="Acidic residues" evidence="8">
    <location>
        <begin position="464"/>
        <end position="481"/>
    </location>
</feature>
<reference evidence="11 12" key="1">
    <citation type="submission" date="2019-07" db="EMBL/GenBank/DDBJ databases">
        <title>Genomic Encyclopedia of Archaeal and Bacterial Type Strains, Phase II (KMG-II): from individual species to whole genera.</title>
        <authorList>
            <person name="Goeker M."/>
        </authorList>
    </citation>
    <scope>NUCLEOTIDE SEQUENCE [LARGE SCALE GENOMIC DNA]</scope>
    <source>
        <strain evidence="11 12">DSM 46842</strain>
    </source>
</reference>
<evidence type="ECO:0000259" key="10">
    <source>
        <dbReference type="PROSITE" id="PS50011"/>
    </source>
</evidence>
<feature type="region of interest" description="Disordered" evidence="8">
    <location>
        <begin position="318"/>
        <end position="390"/>
    </location>
</feature>
<dbReference type="Proteomes" id="UP000322499">
    <property type="component" value="Unassembled WGS sequence"/>
</dbReference>
<keyword evidence="9" id="KW-0812">Transmembrane</keyword>
<gene>
    <name evidence="11" type="ORF">BD833_10765</name>
</gene>
<dbReference type="GO" id="GO:0004674">
    <property type="term" value="F:protein serine/threonine kinase activity"/>
    <property type="evidence" value="ECO:0007669"/>
    <property type="project" value="UniProtKB-KW"/>
</dbReference>
<evidence type="ECO:0000256" key="1">
    <source>
        <dbReference type="ARBA" id="ARBA00012513"/>
    </source>
</evidence>
<sequence>MSRPITGPGRLVAGRYRLESQIGGGGMGTVWLARDERLGRRVAVKEVRFPLGADQEQIDEQRQRALREGRIAARLSHPHAISVYDVALEGGTPWLVMEYLPSRSLAEVLGEDGVLRVDQVAQIGAQVADALAATHAAGIVHRDVKPANVLIGRGGRVAGLVKITDFGISHASGDVTLTQTGQITGTPAYLAPEVAQGMEMTEASDVFSLGATLYTCVEGGPPFGMDDNALGMLHRVAGGQITPPRQGGALTEPLLRMLAADPGARPAMTAVRDELAALAAGRDGDTTTVLLARTDLRPSSGPAGTSVFAAAPVAADRVEPPAASPVGPPTPAPPTPAPPTPTPRTAPAPVVRTGGRLPPASVPASSVPASSVPASSVPASPPAGDTPARAGRRRGAWAALAVVVVLLAGGLALWLGPLGEPDGDATATGTPTSSSEAPSPTGEPAETPAETQTPVEPVAPPPAEDGEDGDGEDGEDGDDEGNGNGNGEGNGNGNGNGNGGDQDADPLAERSIRDFVRDYHRLVIDDPASAWDRTGPTLRANISRENYIRYWDQFEDVRISDLEAGDGDTTATATMELRYADGRRETGPHEFTFLVRDGQLVLDSDFPVD</sequence>
<feature type="compositionally biased region" description="Pro residues" evidence="8">
    <location>
        <begin position="322"/>
        <end position="346"/>
    </location>
</feature>
<evidence type="ECO:0000313" key="12">
    <source>
        <dbReference type="Proteomes" id="UP000322499"/>
    </source>
</evidence>
<keyword evidence="5 11" id="KW-0418">Kinase</keyword>
<proteinExistence type="predicted"/>
<keyword evidence="2 11" id="KW-0723">Serine/threonine-protein kinase</keyword>